<feature type="transmembrane region" description="Helical" evidence="11">
    <location>
        <begin position="36"/>
        <end position="61"/>
    </location>
</feature>
<evidence type="ECO:0000313" key="14">
    <source>
        <dbReference type="EMBL" id="KAK3234960.1"/>
    </source>
</evidence>
<dbReference type="InterPro" id="IPR003593">
    <property type="entry name" value="AAA+_ATPase"/>
</dbReference>
<dbReference type="InterPro" id="IPR017871">
    <property type="entry name" value="ABC_transporter-like_CS"/>
</dbReference>
<evidence type="ECO:0000256" key="1">
    <source>
        <dbReference type="ARBA" id="ARBA00004141"/>
    </source>
</evidence>
<dbReference type="SMART" id="SM00382">
    <property type="entry name" value="AAA"/>
    <property type="match status" value="1"/>
</dbReference>
<keyword evidence="9 11" id="KW-0472">Membrane</keyword>
<keyword evidence="7" id="KW-0067">ATP-binding</keyword>
<dbReference type="CDD" id="cd18577">
    <property type="entry name" value="ABC_6TM_Pgp_ABCB1_D1_like"/>
    <property type="match status" value="1"/>
</dbReference>
<feature type="compositionally biased region" description="Basic and acidic residues" evidence="10">
    <location>
        <begin position="681"/>
        <end position="701"/>
    </location>
</feature>
<evidence type="ECO:0000256" key="8">
    <source>
        <dbReference type="ARBA" id="ARBA00022989"/>
    </source>
</evidence>
<evidence type="ECO:0000256" key="2">
    <source>
        <dbReference type="ARBA" id="ARBA00007577"/>
    </source>
</evidence>
<dbReference type="PROSITE" id="PS50929">
    <property type="entry name" value="ABC_TM1F"/>
    <property type="match status" value="2"/>
</dbReference>
<evidence type="ECO:0000256" key="5">
    <source>
        <dbReference type="ARBA" id="ARBA00022737"/>
    </source>
</evidence>
<dbReference type="GO" id="GO:0090374">
    <property type="term" value="P:oligopeptide export from mitochondrion"/>
    <property type="evidence" value="ECO:0007669"/>
    <property type="project" value="TreeGrafter"/>
</dbReference>
<feature type="transmembrane region" description="Helical" evidence="11">
    <location>
        <begin position="263"/>
        <end position="284"/>
    </location>
</feature>
<comment type="similarity">
    <text evidence="2">Belongs to the ABC transporter superfamily. ABCB family. Multidrug resistance exporter (TC 3.A.1.201) subfamily.</text>
</comment>
<evidence type="ECO:0000313" key="15">
    <source>
        <dbReference type="Proteomes" id="UP001190700"/>
    </source>
</evidence>
<dbReference type="PROSITE" id="PS00211">
    <property type="entry name" value="ABC_TRANSPORTER_1"/>
    <property type="match status" value="1"/>
</dbReference>
<accession>A0AAE0BFD5</accession>
<evidence type="ECO:0000259" key="13">
    <source>
        <dbReference type="PROSITE" id="PS50929"/>
    </source>
</evidence>
<keyword evidence="6" id="KW-0547">Nucleotide-binding</keyword>
<feature type="region of interest" description="Disordered" evidence="10">
    <location>
        <begin position="669"/>
        <end position="703"/>
    </location>
</feature>
<dbReference type="CDD" id="cd18578">
    <property type="entry name" value="ABC_6TM_Pgp_ABCB1_D2_like"/>
    <property type="match status" value="1"/>
</dbReference>
<feature type="domain" description="ABC transmembrane type-1" evidence="13">
    <location>
        <begin position="720"/>
        <end position="956"/>
    </location>
</feature>
<dbReference type="Gene3D" id="3.40.50.300">
    <property type="entry name" value="P-loop containing nucleotide triphosphate hydrolases"/>
    <property type="match status" value="1"/>
</dbReference>
<dbReference type="GO" id="GO:0015421">
    <property type="term" value="F:ABC-type oligopeptide transporter activity"/>
    <property type="evidence" value="ECO:0007669"/>
    <property type="project" value="TreeGrafter"/>
</dbReference>
<dbReference type="GO" id="GO:0005524">
    <property type="term" value="F:ATP binding"/>
    <property type="evidence" value="ECO:0007669"/>
    <property type="project" value="UniProtKB-KW"/>
</dbReference>
<feature type="compositionally biased region" description="Basic and acidic residues" evidence="10">
    <location>
        <begin position="643"/>
        <end position="657"/>
    </location>
</feature>
<evidence type="ECO:0000256" key="7">
    <source>
        <dbReference type="ARBA" id="ARBA00022840"/>
    </source>
</evidence>
<dbReference type="Pfam" id="PF00664">
    <property type="entry name" value="ABC_membrane"/>
    <property type="match status" value="2"/>
</dbReference>
<gene>
    <name evidence="14" type="ORF">CYMTET_54810</name>
</gene>
<organism evidence="14 15">
    <name type="scientific">Cymbomonas tetramitiformis</name>
    <dbReference type="NCBI Taxonomy" id="36881"/>
    <lineage>
        <taxon>Eukaryota</taxon>
        <taxon>Viridiplantae</taxon>
        <taxon>Chlorophyta</taxon>
        <taxon>Pyramimonadophyceae</taxon>
        <taxon>Pyramimonadales</taxon>
        <taxon>Pyramimonadaceae</taxon>
        <taxon>Cymbomonas</taxon>
    </lineage>
</organism>
<keyword evidence="15" id="KW-1185">Reference proteome</keyword>
<dbReference type="InterPro" id="IPR003439">
    <property type="entry name" value="ABC_transporter-like_ATP-bd"/>
</dbReference>
<evidence type="ECO:0000256" key="9">
    <source>
        <dbReference type="ARBA" id="ARBA00023136"/>
    </source>
</evidence>
<dbReference type="EMBL" id="LGRX02035409">
    <property type="protein sequence ID" value="KAK3234960.1"/>
    <property type="molecule type" value="Genomic_DNA"/>
</dbReference>
<dbReference type="PANTHER" id="PTHR43394:SF11">
    <property type="entry name" value="ATP-BINDING CASSETTE TRANSPORTER"/>
    <property type="match status" value="1"/>
</dbReference>
<evidence type="ECO:0000256" key="6">
    <source>
        <dbReference type="ARBA" id="ARBA00022741"/>
    </source>
</evidence>
<feature type="transmembrane region" description="Helical" evidence="11">
    <location>
        <begin position="177"/>
        <end position="200"/>
    </location>
</feature>
<comment type="subcellular location">
    <subcellularLocation>
        <location evidence="1">Membrane</location>
        <topology evidence="1">Multi-pass membrane protein</topology>
    </subcellularLocation>
</comment>
<keyword evidence="8 11" id="KW-1133">Transmembrane helix</keyword>
<protein>
    <submittedName>
        <fullName evidence="14">Uncharacterized protein</fullName>
    </submittedName>
</protein>
<dbReference type="Proteomes" id="UP001190700">
    <property type="component" value="Unassembled WGS sequence"/>
</dbReference>
<evidence type="ECO:0000256" key="4">
    <source>
        <dbReference type="ARBA" id="ARBA00022692"/>
    </source>
</evidence>
<dbReference type="InterPro" id="IPR027417">
    <property type="entry name" value="P-loop_NTPase"/>
</dbReference>
<feature type="transmembrane region" description="Helical" evidence="11">
    <location>
        <begin position="760"/>
        <end position="787"/>
    </location>
</feature>
<keyword evidence="3" id="KW-0813">Transport</keyword>
<reference evidence="14 15" key="1">
    <citation type="journal article" date="2015" name="Genome Biol. Evol.">
        <title>Comparative Genomics of a Bacterivorous Green Alga Reveals Evolutionary Causalities and Consequences of Phago-Mixotrophic Mode of Nutrition.</title>
        <authorList>
            <person name="Burns J.A."/>
            <person name="Paasch A."/>
            <person name="Narechania A."/>
            <person name="Kim E."/>
        </authorList>
    </citation>
    <scope>NUCLEOTIDE SEQUENCE [LARGE SCALE GENOMIC DNA]</scope>
    <source>
        <strain evidence="14 15">PLY_AMNH</strain>
    </source>
</reference>
<feature type="region of interest" description="Disordered" evidence="10">
    <location>
        <begin position="629"/>
        <end position="657"/>
    </location>
</feature>
<dbReference type="Gene3D" id="1.20.1560.10">
    <property type="entry name" value="ABC transporter type 1, transmembrane domain"/>
    <property type="match status" value="1"/>
</dbReference>
<dbReference type="GO" id="GO:0016887">
    <property type="term" value="F:ATP hydrolysis activity"/>
    <property type="evidence" value="ECO:0007669"/>
    <property type="project" value="InterPro"/>
</dbReference>
<feature type="transmembrane region" description="Helical" evidence="11">
    <location>
        <begin position="82"/>
        <end position="101"/>
    </location>
</feature>
<feature type="transmembrane region" description="Helical" evidence="11">
    <location>
        <begin position="718"/>
        <end position="740"/>
    </location>
</feature>
<keyword evidence="4 11" id="KW-0812">Transmembrane</keyword>
<dbReference type="Pfam" id="PF00005">
    <property type="entry name" value="ABC_tran"/>
    <property type="match status" value="1"/>
</dbReference>
<dbReference type="PROSITE" id="PS50893">
    <property type="entry name" value="ABC_TRANSPORTER_2"/>
    <property type="match status" value="1"/>
</dbReference>
<comment type="caution">
    <text evidence="14">The sequence shown here is derived from an EMBL/GenBank/DDBJ whole genome shotgun (WGS) entry which is preliminary data.</text>
</comment>
<dbReference type="SUPFAM" id="SSF52540">
    <property type="entry name" value="P-loop containing nucleoside triphosphate hydrolases"/>
    <property type="match status" value="1"/>
</dbReference>
<feature type="domain" description="ABC transmembrane type-1" evidence="13">
    <location>
        <begin position="40"/>
        <end position="354"/>
    </location>
</feature>
<sequence length="964" mass="103835">MADAKKGGSKEEEEPPPPPALCTFQQLFQYATMLDYLLLFLGGVASVVVGFLQPVSIVAFGDVMDTAGGASTGDMQDDFDRIALTFVGMGLVAFVSGWTYAACFKISGYRQAAMWRKHYFEGIVRQDTGWFDINDINELPSKISETTFIVEEGVSSKLGEGVRNLAQGAAGVVVSFWYMWDMALVMLVASPISIFGAWLLQNTLTTSAKQTEAAYGAAGSVVSESLSNIRTIASLQAEPTVAARYDSLLGQAETAGVRKSYRVGFASGLMFASGNIMVSFGFLYGGFRLVQELDDTESETCDEHGTCHKSNCASDSDGNSCDLKGSDLLIAMFAMQMGSQAIGLLEPFFSSLTKARQSARRILDTVNRAPPIDIRDLSLKEIPKVTGRVIFQDVEFAYPSRPDSMICNGFNLTIEPGESCALVGQSGCGKSTSIQLMERFYDPLRGRVLLDGADLREVKVTWLREKVGLVGQEPVLFSGSVQENIALGKLAGATLAEVQDAAKMANAHDFITTFADGYDTDVGHKGSHLSGGQKQRIAIARAIIKNPVILLLDEATSALDNTSERLVQAALESLMEKQRRTTIIIAHRLTTIRNSDKIVVVEKGRVVEEGTHTALMAIQQGEYRALVEAAGASEGSHSSQEVSDSKPEAPPKVEARKLGTQASKRFSFFANNQVAPEDEEEKKKKAEEEKAKKKEEAERAKQNTARVWAMQEARDRPFMLVGTIGAVLSGGSNPAVGIIFVKGINFFYSDSKSTIREDSIFWTTALILMSLATLAGETMRYWGFGVVGERLTRKLRKTTYEALLKQEVAWFDEPENAAGILAGNLSEDVATVQALSGESLGRNVLVVGTLLVGLGLTFVLGSPVLSAVALALIPVITIGMALEVALMAGGGPGSESEGVGKTASGLIGEIVSSQRTVASFVLEGHFIAKFQTALDSHLAQAKTVAAFKGFFTGFSQRLCYQFRA</sequence>
<evidence type="ECO:0000256" key="11">
    <source>
        <dbReference type="SAM" id="Phobius"/>
    </source>
</evidence>
<dbReference type="SUPFAM" id="SSF90123">
    <property type="entry name" value="ABC transporter transmembrane region"/>
    <property type="match status" value="2"/>
</dbReference>
<evidence type="ECO:0000256" key="10">
    <source>
        <dbReference type="SAM" id="MobiDB-lite"/>
    </source>
</evidence>
<dbReference type="InterPro" id="IPR039421">
    <property type="entry name" value="Type_1_exporter"/>
</dbReference>
<feature type="transmembrane region" description="Helical" evidence="11">
    <location>
        <begin position="844"/>
        <end position="861"/>
    </location>
</feature>
<dbReference type="AlphaFoldDB" id="A0AAE0BFD5"/>
<dbReference type="PANTHER" id="PTHR43394">
    <property type="entry name" value="ATP-DEPENDENT PERMEASE MDL1, MITOCHONDRIAL"/>
    <property type="match status" value="1"/>
</dbReference>
<proteinExistence type="inferred from homology"/>
<dbReference type="InterPro" id="IPR011527">
    <property type="entry name" value="ABC1_TM_dom"/>
</dbReference>
<evidence type="ECO:0000256" key="3">
    <source>
        <dbReference type="ARBA" id="ARBA00022448"/>
    </source>
</evidence>
<dbReference type="FunFam" id="3.40.50.300:FF:000251">
    <property type="entry name" value="ABC transporter B family member 19"/>
    <property type="match status" value="1"/>
</dbReference>
<dbReference type="InterPro" id="IPR036640">
    <property type="entry name" value="ABC1_TM_sf"/>
</dbReference>
<name>A0AAE0BFD5_9CHLO</name>
<dbReference type="CDD" id="cd03249">
    <property type="entry name" value="ABC_MTABC3_MDL1_MDL2"/>
    <property type="match status" value="1"/>
</dbReference>
<keyword evidence="5" id="KW-0677">Repeat</keyword>
<dbReference type="GO" id="GO:0005743">
    <property type="term" value="C:mitochondrial inner membrane"/>
    <property type="evidence" value="ECO:0007669"/>
    <property type="project" value="TreeGrafter"/>
</dbReference>
<feature type="domain" description="ABC transporter" evidence="12">
    <location>
        <begin position="389"/>
        <end position="628"/>
    </location>
</feature>
<evidence type="ECO:0000259" key="12">
    <source>
        <dbReference type="PROSITE" id="PS50893"/>
    </source>
</evidence>
<feature type="compositionally biased region" description="Low complexity" evidence="10">
    <location>
        <begin position="629"/>
        <end position="639"/>
    </location>
</feature>
<feature type="transmembrane region" description="Helical" evidence="11">
    <location>
        <begin position="867"/>
        <end position="886"/>
    </location>
</feature>